<reference evidence="2" key="1">
    <citation type="journal article" date="2019" name="Int. J. Syst. Evol. Microbiol.">
        <title>The Global Catalogue of Microorganisms (GCM) 10K type strain sequencing project: providing services to taxonomists for standard genome sequencing and annotation.</title>
        <authorList>
            <consortium name="The Broad Institute Genomics Platform"/>
            <consortium name="The Broad Institute Genome Sequencing Center for Infectious Disease"/>
            <person name="Wu L."/>
            <person name="Ma J."/>
        </authorList>
    </citation>
    <scope>NUCLEOTIDE SEQUENCE [LARGE SCALE GENOMIC DNA]</scope>
    <source>
        <strain evidence="2">JCM 17939</strain>
    </source>
</reference>
<sequence>MSEKQQDERGPKAYLSAADIGAMFDVDAATVAQWRKRYENFPEPDVKVGIGHTRPIVGWDPAREQELRDWEASRPGRGWRGAK</sequence>
<name>A0ABP8U9A4_9ACTN</name>
<protein>
    <submittedName>
        <fullName evidence="1">Uncharacterized protein</fullName>
    </submittedName>
</protein>
<proteinExistence type="predicted"/>
<dbReference type="Proteomes" id="UP001501442">
    <property type="component" value="Unassembled WGS sequence"/>
</dbReference>
<gene>
    <name evidence="1" type="ORF">GCM10023196_037150</name>
</gene>
<evidence type="ECO:0000313" key="2">
    <source>
        <dbReference type="Proteomes" id="UP001501442"/>
    </source>
</evidence>
<dbReference type="RefSeq" id="WP_345432105.1">
    <property type="nucleotide sequence ID" value="NZ_BAABHK010000004.1"/>
</dbReference>
<comment type="caution">
    <text evidence="1">The sequence shown here is derived from an EMBL/GenBank/DDBJ whole genome shotgun (WGS) entry which is preliminary data.</text>
</comment>
<evidence type="ECO:0000313" key="1">
    <source>
        <dbReference type="EMBL" id="GAA4626925.1"/>
    </source>
</evidence>
<accession>A0ABP8U9A4</accession>
<keyword evidence="2" id="KW-1185">Reference proteome</keyword>
<organism evidence="1 2">
    <name type="scientific">Actinoallomurus vinaceus</name>
    <dbReference type="NCBI Taxonomy" id="1080074"/>
    <lineage>
        <taxon>Bacteria</taxon>
        <taxon>Bacillati</taxon>
        <taxon>Actinomycetota</taxon>
        <taxon>Actinomycetes</taxon>
        <taxon>Streptosporangiales</taxon>
        <taxon>Thermomonosporaceae</taxon>
        <taxon>Actinoallomurus</taxon>
    </lineage>
</organism>
<dbReference type="EMBL" id="BAABHK010000004">
    <property type="protein sequence ID" value="GAA4626925.1"/>
    <property type="molecule type" value="Genomic_DNA"/>
</dbReference>